<feature type="region of interest" description="Disordered" evidence="5">
    <location>
        <begin position="1"/>
        <end position="36"/>
    </location>
</feature>
<dbReference type="EMBL" id="MCGO01000062">
    <property type="protein sequence ID" value="ORY34469.1"/>
    <property type="molecule type" value="Genomic_DNA"/>
</dbReference>
<feature type="compositionally biased region" description="Low complexity" evidence="5">
    <location>
        <begin position="615"/>
        <end position="635"/>
    </location>
</feature>
<keyword evidence="3" id="KW-0418">Kinase</keyword>
<dbReference type="GO" id="GO:0006139">
    <property type="term" value="P:nucleobase-containing compound metabolic process"/>
    <property type="evidence" value="ECO:0007669"/>
    <property type="project" value="InterPro"/>
</dbReference>
<evidence type="ECO:0000256" key="4">
    <source>
        <dbReference type="SAM" id="Coils"/>
    </source>
</evidence>
<sequence>MNSPKKEEGEEGDENTEKPVDEETDQPPEPSSRRATIKVANTFEKGTFEGLLAGKEIDSQKFLEGYKILCLSNDAQHKGIVIDGLPFTSPWNQLETEATDVSTPTYKYKDLETLASILDSKPHNFRLVLVDLMMGHVDLKERRGRQWIDPVTGLLYPGGQVEYSKRRRAEGWVEGLDSEMEAVLIDEDKTWNFDVEDQKKKKPVGEDGEEEEEPQEEEEAEEGDDGEEGDDEEGSKKKKPKIPENKSRFNLSNKNVWPILPKEILDRLLKRPEDMPDLIDREFEAYEARQSEIAKLKAKYFDELHTIKLDASEHPDILLKCAMNKLGTLGFNLLERTPMSKRLEIAPGTFTGMTQQDIYTYLNALELETNEPPREESSWGRFCPVQFYETGTLVHSGFENPISYRGCFFFLSDQESMEKFQANPDKYLETPPTLKGAKLCVLGGPFTGKTAQSKMLAKIYNLKYISVDEMLDEWDHDPNQRELKKRVPMYAEIVKRCKKGLSIAPEMMIELIKMALKDQPSADLTRKSGTKDPSGWVIDGFPRTLDEARALVQAGLAPEYIVLLKNDINEERVRMRSKAQLADSKSGKPWVQKPKTVDLTPHPPSQPKPNGSHTRLASNSRLSSSHRLSSVHRLVTPGGRFKSPPKKTPPRGHGRATVSQHRTSISQRRPSNLPPPTSLIEKKKTFDEYEMPAMPILMFPYFDNLFNGFREELAEIVKLLELKTKIVETGAEQSIPTILAIIQTAIDPFLPKAQELTEKQLQELPAILEMGSTKDYCPFALRQVNILQKGNPNIAVKYMGQVYYLCSDEARYAFLMEPHNFVSTQHLMVPPPPRFFFLGPTGAGKSVCMKALEKWGAPIVRFQDYVFEFAATAEQSVKEEIEYMMKENAGLLSPIIVEDIITSLFKKEPYASKGFLLEGFPRTKVEAEVVVKHNLYVDAVVVLRIDAEVAAHRMMSERKKELKAKRDAAKKTYQSAKSDKNFTALESVLKEIKNLEEHESEILDTFLDIVDKDNMRIGDATSTFESSWTVPIIEIDCNKCIRPVLGSLKRNCTQFFENRRSLLCNAIKIEYRDAELLMRLGVKNYSKFGNLCPVSLKINSSVLRRLTGTKPVLYRDCIYYLRNEENRDEFIANIHEYINQPPPQTVVRPQICIVGRPKAGKSVAAERIAKEYDMVYLTIPIIINSILQGKEHLQLAYKIQETLTSGLELPDEIVNEAVLLVTSRAVCQVRGWVLDGYPQTIEQAKALEKMGLVPHVVFNLNISEEDMFSRADYDLKMDIKLKTPHLNYPSIMQTRNDIYTTNLSPLKALYQVKYANWMEIDGTKSKWFLKEAIAHHLESETKRRQNYTDLKTKGLAAPLNDISISVEFVEHHLSKFGEYCGVRLLNEGELVRGPAPSTKFTAEYQGRFYRMAGEDELRIFLQNPAKYAYGPELPETLPQRRDASALVFPRQLELQGYCPVTFGDGPPGFESILPGDPNLIVEYEGKLYSFTTEETLEKFMKTPWDYVNLELPKKLPPKLVNINIGQLPLIGYLEQSVARALMDSLTDVGKFRPKYPYKSLTKSAADYVGLFLQATNPKAKEWMQEAKAKELGKFREHCDLLYDIAELSRGADSNFAFIPKEERPLGLDEKLNRFFALKS</sequence>
<evidence type="ECO:0000313" key="6">
    <source>
        <dbReference type="EMBL" id="ORY34469.1"/>
    </source>
</evidence>
<dbReference type="STRING" id="329046.A0A1Y2BI54"/>
<keyword evidence="7" id="KW-1185">Reference proteome</keyword>
<feature type="region of interest" description="Disordered" evidence="5">
    <location>
        <begin position="196"/>
        <end position="247"/>
    </location>
</feature>
<keyword evidence="4" id="KW-0175">Coiled coil</keyword>
<evidence type="ECO:0000256" key="5">
    <source>
        <dbReference type="SAM" id="MobiDB-lite"/>
    </source>
</evidence>
<feature type="coiled-coil region" evidence="4">
    <location>
        <begin position="952"/>
        <end position="979"/>
    </location>
</feature>
<feature type="compositionally biased region" description="Polar residues" evidence="5">
    <location>
        <begin position="657"/>
        <end position="670"/>
    </location>
</feature>
<evidence type="ECO:0000256" key="2">
    <source>
        <dbReference type="ARBA" id="ARBA00022741"/>
    </source>
</evidence>
<feature type="compositionally biased region" description="Acidic residues" evidence="5">
    <location>
        <begin position="206"/>
        <end position="233"/>
    </location>
</feature>
<evidence type="ECO:0000256" key="1">
    <source>
        <dbReference type="ARBA" id="ARBA00022679"/>
    </source>
</evidence>
<dbReference type="SUPFAM" id="SSF52540">
    <property type="entry name" value="P-loop containing nucleoside triphosphate hydrolases"/>
    <property type="match status" value="3"/>
</dbReference>
<evidence type="ECO:0000256" key="3">
    <source>
        <dbReference type="ARBA" id="ARBA00022777"/>
    </source>
</evidence>
<dbReference type="InterPro" id="IPR000850">
    <property type="entry name" value="Adenylat/UMP-CMP_kin"/>
</dbReference>
<protein>
    <submittedName>
        <fullName evidence="6">p-loop containing nucleoside triphosphate hydrolase protein</fullName>
    </submittedName>
</protein>
<feature type="compositionally biased region" description="Basic and acidic residues" evidence="5">
    <location>
        <begin position="196"/>
        <end position="205"/>
    </location>
</feature>
<dbReference type="Gene3D" id="3.40.50.300">
    <property type="entry name" value="P-loop containing nucleotide triphosphate hydrolases"/>
    <property type="match status" value="3"/>
</dbReference>
<dbReference type="Pfam" id="PF00406">
    <property type="entry name" value="ADK"/>
    <property type="match status" value="2"/>
</dbReference>
<dbReference type="GO" id="GO:0019205">
    <property type="term" value="F:nucleobase-containing compound kinase activity"/>
    <property type="evidence" value="ECO:0007669"/>
    <property type="project" value="InterPro"/>
</dbReference>
<keyword evidence="2" id="KW-0547">Nucleotide-binding</keyword>
<feature type="compositionally biased region" description="Basic residues" evidence="5">
    <location>
        <begin position="643"/>
        <end position="654"/>
    </location>
</feature>
<dbReference type="GO" id="GO:0005524">
    <property type="term" value="F:ATP binding"/>
    <property type="evidence" value="ECO:0007669"/>
    <property type="project" value="InterPro"/>
</dbReference>
<dbReference type="GO" id="GO:0016787">
    <property type="term" value="F:hydrolase activity"/>
    <property type="evidence" value="ECO:0007669"/>
    <property type="project" value="UniProtKB-KW"/>
</dbReference>
<dbReference type="Pfam" id="PF13207">
    <property type="entry name" value="AAA_17"/>
    <property type="match status" value="1"/>
</dbReference>
<organism evidence="6 7">
    <name type="scientific">Rhizoclosmatium globosum</name>
    <dbReference type="NCBI Taxonomy" id="329046"/>
    <lineage>
        <taxon>Eukaryota</taxon>
        <taxon>Fungi</taxon>
        <taxon>Fungi incertae sedis</taxon>
        <taxon>Chytridiomycota</taxon>
        <taxon>Chytridiomycota incertae sedis</taxon>
        <taxon>Chytridiomycetes</taxon>
        <taxon>Chytridiales</taxon>
        <taxon>Chytriomycetaceae</taxon>
        <taxon>Rhizoclosmatium</taxon>
    </lineage>
</organism>
<name>A0A1Y2BI54_9FUNG</name>
<reference evidence="6 7" key="1">
    <citation type="submission" date="2016-07" db="EMBL/GenBank/DDBJ databases">
        <title>Pervasive Adenine N6-methylation of Active Genes in Fungi.</title>
        <authorList>
            <consortium name="DOE Joint Genome Institute"/>
            <person name="Mondo S.J."/>
            <person name="Dannebaum R.O."/>
            <person name="Kuo R.C."/>
            <person name="Labutti K."/>
            <person name="Haridas S."/>
            <person name="Kuo A."/>
            <person name="Salamov A."/>
            <person name="Ahrendt S.R."/>
            <person name="Lipzen A."/>
            <person name="Sullivan W."/>
            <person name="Andreopoulos W.B."/>
            <person name="Clum A."/>
            <person name="Lindquist E."/>
            <person name="Daum C."/>
            <person name="Ramamoorthy G.K."/>
            <person name="Gryganskyi A."/>
            <person name="Culley D."/>
            <person name="Magnuson J.K."/>
            <person name="James T.Y."/>
            <person name="O'Malley M.A."/>
            <person name="Stajich J.E."/>
            <person name="Spatafora J.W."/>
            <person name="Visel A."/>
            <person name="Grigoriev I.V."/>
        </authorList>
    </citation>
    <scope>NUCLEOTIDE SEQUENCE [LARGE SCALE GENOMIC DNA]</scope>
    <source>
        <strain evidence="6 7">JEL800</strain>
    </source>
</reference>
<dbReference type="Proteomes" id="UP000193642">
    <property type="component" value="Unassembled WGS sequence"/>
</dbReference>
<keyword evidence="1" id="KW-0808">Transferase</keyword>
<proteinExistence type="predicted"/>
<dbReference type="PANTHER" id="PTHR23359">
    <property type="entry name" value="NUCLEOTIDE KINASE"/>
    <property type="match status" value="1"/>
</dbReference>
<feature type="region of interest" description="Disordered" evidence="5">
    <location>
        <begin position="576"/>
        <end position="679"/>
    </location>
</feature>
<accession>A0A1Y2BI54</accession>
<dbReference type="InterPro" id="IPR027417">
    <property type="entry name" value="P-loop_NTPase"/>
</dbReference>
<keyword evidence="6" id="KW-0378">Hydrolase</keyword>
<dbReference type="OrthoDB" id="439792at2759"/>
<gene>
    <name evidence="6" type="ORF">BCR33DRAFT_508899</name>
</gene>
<evidence type="ECO:0000313" key="7">
    <source>
        <dbReference type="Proteomes" id="UP000193642"/>
    </source>
</evidence>
<comment type="caution">
    <text evidence="6">The sequence shown here is derived from an EMBL/GenBank/DDBJ whole genome shotgun (WGS) entry which is preliminary data.</text>
</comment>